<evidence type="ECO:0000256" key="1">
    <source>
        <dbReference type="SAM" id="MobiDB-lite"/>
    </source>
</evidence>
<protein>
    <submittedName>
        <fullName evidence="2">Caspase recruitment domain-containing protein 6</fullName>
    </submittedName>
</protein>
<dbReference type="STRING" id="10181.G5C4R5"/>
<dbReference type="AlphaFoldDB" id="G5C4R5"/>
<accession>G5C4R5</accession>
<proteinExistence type="predicted"/>
<dbReference type="InParanoid" id="G5C4R5"/>
<evidence type="ECO:0000313" key="2">
    <source>
        <dbReference type="EMBL" id="EHB16526.1"/>
    </source>
</evidence>
<dbReference type="PANTHER" id="PTHR22797:SF36">
    <property type="entry name" value="CASPASE RECRUITMENT DOMAIN-CONTAINING PROTEIN 6"/>
    <property type="match status" value="1"/>
</dbReference>
<dbReference type="eggNOG" id="ENOG502SDCX">
    <property type="taxonomic scope" value="Eukaryota"/>
</dbReference>
<gene>
    <name evidence="2" type="ORF">GW7_19766</name>
</gene>
<name>G5C4R5_HETGA</name>
<reference evidence="2 3" key="1">
    <citation type="journal article" date="2011" name="Nature">
        <title>Genome sequencing reveals insights into physiology and longevity of the naked mole rat.</title>
        <authorList>
            <person name="Kim E.B."/>
            <person name="Fang X."/>
            <person name="Fushan A.A."/>
            <person name="Huang Z."/>
            <person name="Lobanov A.V."/>
            <person name="Han L."/>
            <person name="Marino S.M."/>
            <person name="Sun X."/>
            <person name="Turanov A.A."/>
            <person name="Yang P."/>
            <person name="Yim S.H."/>
            <person name="Zhao X."/>
            <person name="Kasaikina M.V."/>
            <person name="Stoletzki N."/>
            <person name="Peng C."/>
            <person name="Polak P."/>
            <person name="Xiong Z."/>
            <person name="Kiezun A."/>
            <person name="Zhu Y."/>
            <person name="Chen Y."/>
            <person name="Kryukov G.V."/>
            <person name="Zhang Q."/>
            <person name="Peshkin L."/>
            <person name="Yang L."/>
            <person name="Bronson R.T."/>
            <person name="Buffenstein R."/>
            <person name="Wang B."/>
            <person name="Han C."/>
            <person name="Li Q."/>
            <person name="Chen L."/>
            <person name="Zhao W."/>
            <person name="Sunyaev S.R."/>
            <person name="Park T.J."/>
            <person name="Zhang G."/>
            <person name="Wang J."/>
            <person name="Gladyshev V.N."/>
        </authorList>
    </citation>
    <scope>NUCLEOTIDE SEQUENCE [LARGE SCALE GENOMIC DNA]</scope>
</reference>
<dbReference type="Proteomes" id="UP000006813">
    <property type="component" value="Unassembled WGS sequence"/>
</dbReference>
<dbReference type="InterPro" id="IPR052685">
    <property type="entry name" value="Apoptosis_Repressor_CARD"/>
</dbReference>
<sequence length="185" mass="21344">MYLRHSGKDTYDDTEVLKHESIESFQYKGLSKNSEDTSSPGKKKPENLEITLSSTEKEHLDLKSFELSRDKKTRHRETVLFSRDNEKAYDTPKITLLYSVEKGECEIPVTITYLRDGQRYEKPDDSLCLSEGEYQESVGCFEDAETTVKEEDYDDSAYIVYSGEEHCLSIQKPQASLMKNTVIRI</sequence>
<evidence type="ECO:0000313" key="3">
    <source>
        <dbReference type="Proteomes" id="UP000006813"/>
    </source>
</evidence>
<dbReference type="PANTHER" id="PTHR22797">
    <property type="entry name" value="CARD6/NUCLEOLAR PROTEIN 3"/>
    <property type="match status" value="1"/>
</dbReference>
<feature type="region of interest" description="Disordered" evidence="1">
    <location>
        <begin position="28"/>
        <end position="53"/>
    </location>
</feature>
<dbReference type="EMBL" id="JH173386">
    <property type="protein sequence ID" value="EHB16526.1"/>
    <property type="molecule type" value="Genomic_DNA"/>
</dbReference>
<organism evidence="2 3">
    <name type="scientific">Heterocephalus glaber</name>
    <name type="common">Naked mole rat</name>
    <dbReference type="NCBI Taxonomy" id="10181"/>
    <lineage>
        <taxon>Eukaryota</taxon>
        <taxon>Metazoa</taxon>
        <taxon>Chordata</taxon>
        <taxon>Craniata</taxon>
        <taxon>Vertebrata</taxon>
        <taxon>Euteleostomi</taxon>
        <taxon>Mammalia</taxon>
        <taxon>Eutheria</taxon>
        <taxon>Euarchontoglires</taxon>
        <taxon>Glires</taxon>
        <taxon>Rodentia</taxon>
        <taxon>Hystricomorpha</taxon>
        <taxon>Bathyergidae</taxon>
        <taxon>Heterocephalus</taxon>
    </lineage>
</organism>